<feature type="chain" id="PRO_5045558632" evidence="6">
    <location>
        <begin position="26"/>
        <end position="159"/>
    </location>
</feature>
<name>A0ABR7A878_9BURK</name>
<evidence type="ECO:0000256" key="3">
    <source>
        <dbReference type="ARBA" id="ARBA00022692"/>
    </source>
</evidence>
<evidence type="ECO:0000313" key="8">
    <source>
        <dbReference type="EMBL" id="MBC3933090.1"/>
    </source>
</evidence>
<evidence type="ECO:0000256" key="1">
    <source>
        <dbReference type="ARBA" id="ARBA00004651"/>
    </source>
</evidence>
<dbReference type="Gene3D" id="3.30.450.20">
    <property type="entry name" value="PAS domain"/>
    <property type="match status" value="1"/>
</dbReference>
<evidence type="ECO:0000259" key="7">
    <source>
        <dbReference type="SMART" id="SM01049"/>
    </source>
</evidence>
<sequence>MKLRFASLVASTFGIAVFFSGLASAAEHGSEAEAQKMVKDGIALVKSAGADKAYKTFTEHPDGAFKDRDLYVFAYDFEGNCLAQGANAKMVGKNLLGMKDVDGNAFIKGMIDMVKASGKGWYGPYKFNNPATQSYDLKKSYCERGAGDSMLCVGVYASK</sequence>
<keyword evidence="5" id="KW-0472">Membrane</keyword>
<keyword evidence="4" id="KW-1133">Transmembrane helix</keyword>
<dbReference type="EMBL" id="JACOGD010000008">
    <property type="protein sequence ID" value="MBC3933090.1"/>
    <property type="molecule type" value="Genomic_DNA"/>
</dbReference>
<keyword evidence="6" id="KW-0732">Signal</keyword>
<dbReference type="Pfam" id="PF17200">
    <property type="entry name" value="sCache_2"/>
    <property type="match status" value="1"/>
</dbReference>
<feature type="signal peptide" evidence="6">
    <location>
        <begin position="1"/>
        <end position="25"/>
    </location>
</feature>
<dbReference type="Proteomes" id="UP000654304">
    <property type="component" value="Unassembled WGS sequence"/>
</dbReference>
<gene>
    <name evidence="8" type="ORF">H8K43_15535</name>
</gene>
<evidence type="ECO:0000313" key="9">
    <source>
        <dbReference type="Proteomes" id="UP000654304"/>
    </source>
</evidence>
<reference evidence="8 9" key="1">
    <citation type="submission" date="2020-08" db="EMBL/GenBank/DDBJ databases">
        <title>Novel species isolated from subtropical streams in China.</title>
        <authorList>
            <person name="Lu H."/>
        </authorList>
    </citation>
    <scope>NUCLEOTIDE SEQUENCE [LARGE SCALE GENOMIC DNA]</scope>
    <source>
        <strain evidence="8 9">CY22W</strain>
    </source>
</reference>
<keyword evidence="2" id="KW-1003">Cell membrane</keyword>
<evidence type="ECO:0000256" key="4">
    <source>
        <dbReference type="ARBA" id="ARBA00022989"/>
    </source>
</evidence>
<dbReference type="InterPro" id="IPR033480">
    <property type="entry name" value="sCache_2"/>
</dbReference>
<proteinExistence type="predicted"/>
<evidence type="ECO:0000256" key="6">
    <source>
        <dbReference type="SAM" id="SignalP"/>
    </source>
</evidence>
<accession>A0ABR7A878</accession>
<dbReference type="SMART" id="SM01049">
    <property type="entry name" value="Cache_2"/>
    <property type="match status" value="1"/>
</dbReference>
<dbReference type="RefSeq" id="WP_186904671.1">
    <property type="nucleotide sequence ID" value="NZ_JACOGD010000008.1"/>
</dbReference>
<feature type="domain" description="Single Cache" evidence="7">
    <location>
        <begin position="4"/>
        <end position="108"/>
    </location>
</feature>
<keyword evidence="9" id="KW-1185">Reference proteome</keyword>
<organism evidence="8 9">
    <name type="scientific">Undibacterium curvum</name>
    <dbReference type="NCBI Taxonomy" id="2762294"/>
    <lineage>
        <taxon>Bacteria</taxon>
        <taxon>Pseudomonadati</taxon>
        <taxon>Pseudomonadota</taxon>
        <taxon>Betaproteobacteria</taxon>
        <taxon>Burkholderiales</taxon>
        <taxon>Oxalobacteraceae</taxon>
        <taxon>Undibacterium</taxon>
    </lineage>
</organism>
<evidence type="ECO:0000256" key="5">
    <source>
        <dbReference type="ARBA" id="ARBA00023136"/>
    </source>
</evidence>
<evidence type="ECO:0000256" key="2">
    <source>
        <dbReference type="ARBA" id="ARBA00022475"/>
    </source>
</evidence>
<keyword evidence="3" id="KW-0812">Transmembrane</keyword>
<comment type="subcellular location">
    <subcellularLocation>
        <location evidence="1">Cell membrane</location>
        <topology evidence="1">Multi-pass membrane protein</topology>
    </subcellularLocation>
</comment>
<protein>
    <submittedName>
        <fullName evidence="8">Cache domain-containing protein</fullName>
    </submittedName>
</protein>
<comment type="caution">
    <text evidence="8">The sequence shown here is derived from an EMBL/GenBank/DDBJ whole genome shotgun (WGS) entry which is preliminary data.</text>
</comment>